<dbReference type="InterPro" id="IPR013507">
    <property type="entry name" value="DNA_mismatch_S5_2-like"/>
</dbReference>
<dbReference type="SUPFAM" id="SSF118116">
    <property type="entry name" value="DNA mismatch repair protein MutL"/>
    <property type="match status" value="1"/>
</dbReference>
<dbReference type="GO" id="GO:0016887">
    <property type="term" value="F:ATP hydrolysis activity"/>
    <property type="evidence" value="ECO:0007669"/>
    <property type="project" value="InterPro"/>
</dbReference>
<feature type="domain" description="DNA mismatch repair protein S5" evidence="5">
    <location>
        <begin position="247"/>
        <end position="388"/>
    </location>
</feature>
<dbReference type="InterPro" id="IPR036890">
    <property type="entry name" value="HATPase_C_sf"/>
</dbReference>
<comment type="similarity">
    <text evidence="1">Belongs to the DNA mismatch repair MutL/HexB family.</text>
</comment>
<dbReference type="EMBL" id="KV417702">
    <property type="protein sequence ID" value="KZP09342.1"/>
    <property type="molecule type" value="Genomic_DNA"/>
</dbReference>
<dbReference type="InterPro" id="IPR042120">
    <property type="entry name" value="MutL_C_dimsub"/>
</dbReference>
<dbReference type="Gene3D" id="3.30.230.10">
    <property type="match status" value="1"/>
</dbReference>
<dbReference type="InterPro" id="IPR037198">
    <property type="entry name" value="MutL_C_sf"/>
</dbReference>
<dbReference type="SMART" id="SM01340">
    <property type="entry name" value="DNA_mis_repair"/>
    <property type="match status" value="1"/>
</dbReference>
<keyword evidence="7" id="KW-1185">Reference proteome</keyword>
<dbReference type="PANTHER" id="PTHR10073:SF52">
    <property type="entry name" value="MISMATCH REPAIR ENDONUCLEASE PMS2"/>
    <property type="match status" value="1"/>
</dbReference>
<sequence length="1133" mass="122288">MTTSIRAIDTSSIHRITSGQVVVDLQTAVKELVENSLDAGATNIEIRFKEYGVQSLEVIDNGSGVAEADHDSIALNHHTSKLTSFSSLTTLSSFGFRGEALSSLCALCESVTVTTATEAKKGVGVKLEMGGRGNVLKKTILARQRGTTVTLNNLFTPLPVRRKEFERNAKREFGKAMGLLTGCALIPCAASLTSERAVVAGENEEDGTSAKAVTKGVRLTVSNTLSAGKKQAHILSPGSGSTTFSISQGLWGSKALEAVQEFHLELSFEAPKANGRLSSSASSEDAKDIQIKVRGLISKFTFGSGRTSTDRQFFYVNGRPCSLSKIQKAFNEVYRSFNTNQAPFIIADFHVPRDAVDINVSPDKRTLFLHSEDKLVAALKTALEATFSHARSTYSVGKTQPTESTSTPLMQTLLTSHISKPSVGPASPVSDPKQTPEATPPRTERPSRRAPNCISPEQSLSDIDQGDSDFTMGDPHLLIDTPQAPKPTASELYPTVIINSAPITPTKTTASQDPGEVMTTGALPQLPVMSPVGRPTINNDALHRETGCQLTRTDASPSSPSLPPTLDCDAVIGDLGATAADRDPDITLVSSVSAVSSPSADNFIQEKIPTVSRTVSGPLDPRTNLRVTSTRRNADRIMANMSSDTGKRPIQLVLNTSGAAWNLSHDQRPADEEDTVEHVKKKSRLDSNLQEDATSTVLRPGRVAKSATMNLRERLSGFARAGSQAVDRDDVETGQSFEDDGTANDEPMDEPSTAGDISNGVDGASELGLDEADEVMVVDTDDTLASTSSSLLIVKQEPSDDIDHPLVSCNSPGDTTMLDPVSTSTVSTSIEEHQAVVEGSRPEILKESNSLALTMRFDLLAVTDIWRQRQAKFPTSRLEESDISEAGPPLARDAGISNVDDDSKAAEVLSRTIDKTDFAKMDIAGQFNLGFIVTRRRKMTTDSGEEMDDLFIVDQHAADEKYNFETLQQDTVIKSQKLFKPQPLELTAADELLAMDNINVLRQNGFEVDVGEGSGTGQGQRLQLVAQPVSKGTTFGMKDLEELLHLMHDRPTGQMVRCSKARAMFAMRACRKSVMVGMPLNRSQMTAVVQHMGTMDQPWNCPHGRPTMRHLSDISTFGKRDDKRAVDWAAMVP</sequence>
<dbReference type="OrthoDB" id="10263226at2759"/>
<evidence type="ECO:0000256" key="3">
    <source>
        <dbReference type="SAM" id="MobiDB-lite"/>
    </source>
</evidence>
<evidence type="ECO:0008006" key="8">
    <source>
        <dbReference type="Google" id="ProtNLM"/>
    </source>
</evidence>
<dbReference type="SUPFAM" id="SSF55874">
    <property type="entry name" value="ATPase domain of HSP90 chaperone/DNA topoisomerase II/histidine kinase"/>
    <property type="match status" value="1"/>
</dbReference>
<dbReference type="InterPro" id="IPR038973">
    <property type="entry name" value="MutL/Mlh/Pms-like"/>
</dbReference>
<feature type="region of interest" description="Disordered" evidence="3">
    <location>
        <begin position="877"/>
        <end position="897"/>
    </location>
</feature>
<dbReference type="InterPro" id="IPR014762">
    <property type="entry name" value="DNA_mismatch_repair_CS"/>
</dbReference>
<dbReference type="InterPro" id="IPR020568">
    <property type="entry name" value="Ribosomal_Su5_D2-typ_SF"/>
</dbReference>
<dbReference type="GO" id="GO:0005524">
    <property type="term" value="F:ATP binding"/>
    <property type="evidence" value="ECO:0007669"/>
    <property type="project" value="InterPro"/>
</dbReference>
<dbReference type="AlphaFoldDB" id="A0A165Y9M8"/>
<dbReference type="GO" id="GO:0030983">
    <property type="term" value="F:mismatched DNA binding"/>
    <property type="evidence" value="ECO:0007669"/>
    <property type="project" value="InterPro"/>
</dbReference>
<dbReference type="SUPFAM" id="SSF54211">
    <property type="entry name" value="Ribosomal protein S5 domain 2-like"/>
    <property type="match status" value="1"/>
</dbReference>
<evidence type="ECO:0000259" key="5">
    <source>
        <dbReference type="SMART" id="SM01340"/>
    </source>
</evidence>
<evidence type="ECO:0000259" key="4">
    <source>
        <dbReference type="SMART" id="SM00853"/>
    </source>
</evidence>
<dbReference type="Pfam" id="PF08676">
    <property type="entry name" value="MutL_C"/>
    <property type="match status" value="1"/>
</dbReference>
<evidence type="ECO:0000313" key="6">
    <source>
        <dbReference type="EMBL" id="KZP09342.1"/>
    </source>
</evidence>
<organism evidence="6 7">
    <name type="scientific">Athelia psychrophila</name>
    <dbReference type="NCBI Taxonomy" id="1759441"/>
    <lineage>
        <taxon>Eukaryota</taxon>
        <taxon>Fungi</taxon>
        <taxon>Dikarya</taxon>
        <taxon>Basidiomycota</taxon>
        <taxon>Agaricomycotina</taxon>
        <taxon>Agaricomycetes</taxon>
        <taxon>Agaricomycetidae</taxon>
        <taxon>Atheliales</taxon>
        <taxon>Atheliaceae</taxon>
        <taxon>Athelia</taxon>
    </lineage>
</organism>
<dbReference type="Gene3D" id="3.30.565.10">
    <property type="entry name" value="Histidine kinase-like ATPase, C-terminal domain"/>
    <property type="match status" value="1"/>
</dbReference>
<dbReference type="Proteomes" id="UP000076532">
    <property type="component" value="Unassembled WGS sequence"/>
</dbReference>
<feature type="domain" description="MutL C-terminal dimerisation" evidence="4">
    <location>
        <begin position="923"/>
        <end position="1080"/>
    </location>
</feature>
<accession>A0A165Y9M8</accession>
<dbReference type="SMART" id="SM00853">
    <property type="entry name" value="MutL_C"/>
    <property type="match status" value="1"/>
</dbReference>
<dbReference type="Gene3D" id="3.30.1540.20">
    <property type="entry name" value="MutL, C-terminal domain, dimerisation subdomain"/>
    <property type="match status" value="1"/>
</dbReference>
<protein>
    <recommendedName>
        <fullName evidence="8">DNA mismatch repair protein MutL</fullName>
    </recommendedName>
</protein>
<dbReference type="FunFam" id="3.30.565.10:FF:000017">
    <property type="entry name" value="PMS1 homolog 1, mismatch repair system component"/>
    <property type="match status" value="1"/>
</dbReference>
<dbReference type="PANTHER" id="PTHR10073">
    <property type="entry name" value="DNA MISMATCH REPAIR PROTEIN MLH, PMS, MUTL"/>
    <property type="match status" value="1"/>
</dbReference>
<dbReference type="Gene3D" id="3.30.1370.100">
    <property type="entry name" value="MutL, C-terminal domain, regulatory subdomain"/>
    <property type="match status" value="1"/>
</dbReference>
<feature type="region of interest" description="Disordered" evidence="3">
    <location>
        <begin position="665"/>
        <end position="695"/>
    </location>
</feature>
<keyword evidence="2" id="KW-0227">DNA damage</keyword>
<feature type="region of interest" description="Disordered" evidence="3">
    <location>
        <begin position="719"/>
        <end position="765"/>
    </location>
</feature>
<dbReference type="GO" id="GO:0140664">
    <property type="term" value="F:ATP-dependent DNA damage sensor activity"/>
    <property type="evidence" value="ECO:0007669"/>
    <property type="project" value="InterPro"/>
</dbReference>
<dbReference type="GO" id="GO:0032389">
    <property type="term" value="C:MutLalpha complex"/>
    <property type="evidence" value="ECO:0007669"/>
    <property type="project" value="TreeGrafter"/>
</dbReference>
<evidence type="ECO:0000313" key="7">
    <source>
        <dbReference type="Proteomes" id="UP000076532"/>
    </source>
</evidence>
<proteinExistence type="inferred from homology"/>
<feature type="compositionally biased region" description="Acidic residues" evidence="3">
    <location>
        <begin position="729"/>
        <end position="749"/>
    </location>
</feature>
<name>A0A165Y9M8_9AGAM</name>
<dbReference type="InterPro" id="IPR014790">
    <property type="entry name" value="MutL_C"/>
</dbReference>
<dbReference type="Pfam" id="PF01119">
    <property type="entry name" value="DNA_mis_repair"/>
    <property type="match status" value="1"/>
</dbReference>
<evidence type="ECO:0000256" key="1">
    <source>
        <dbReference type="ARBA" id="ARBA00006082"/>
    </source>
</evidence>
<dbReference type="Pfam" id="PF13589">
    <property type="entry name" value="HATPase_c_3"/>
    <property type="match status" value="1"/>
</dbReference>
<evidence type="ECO:0000256" key="2">
    <source>
        <dbReference type="ARBA" id="ARBA00022763"/>
    </source>
</evidence>
<dbReference type="InterPro" id="IPR042121">
    <property type="entry name" value="MutL_C_regsub"/>
</dbReference>
<dbReference type="CDD" id="cd03484">
    <property type="entry name" value="MutL_Trans_hPMS_2_like"/>
    <property type="match status" value="1"/>
</dbReference>
<dbReference type="InterPro" id="IPR014721">
    <property type="entry name" value="Ribsml_uS5_D2-typ_fold_subgr"/>
</dbReference>
<dbReference type="FunFam" id="3.30.1370.100:FF:000001">
    <property type="entry name" value="Mismatch repair endonuclease pms1, putative"/>
    <property type="match status" value="1"/>
</dbReference>
<dbReference type="GO" id="GO:0006298">
    <property type="term" value="P:mismatch repair"/>
    <property type="evidence" value="ECO:0007669"/>
    <property type="project" value="InterPro"/>
</dbReference>
<feature type="region of interest" description="Disordered" evidence="3">
    <location>
        <begin position="418"/>
        <end position="467"/>
    </location>
</feature>
<dbReference type="GO" id="GO:0061982">
    <property type="term" value="P:meiosis I cell cycle process"/>
    <property type="evidence" value="ECO:0007669"/>
    <property type="project" value="UniProtKB-ARBA"/>
</dbReference>
<dbReference type="STRING" id="436010.A0A165Y9M8"/>
<gene>
    <name evidence="6" type="ORF">FIBSPDRAFT_1051875</name>
</gene>
<feature type="compositionally biased region" description="Polar residues" evidence="3">
    <location>
        <begin position="686"/>
        <end position="695"/>
    </location>
</feature>
<reference evidence="6 7" key="1">
    <citation type="journal article" date="2016" name="Mol. Biol. Evol.">
        <title>Comparative Genomics of Early-Diverging Mushroom-Forming Fungi Provides Insights into the Origins of Lignocellulose Decay Capabilities.</title>
        <authorList>
            <person name="Nagy L.G."/>
            <person name="Riley R."/>
            <person name="Tritt A."/>
            <person name="Adam C."/>
            <person name="Daum C."/>
            <person name="Floudas D."/>
            <person name="Sun H."/>
            <person name="Yadav J.S."/>
            <person name="Pangilinan J."/>
            <person name="Larsson K.H."/>
            <person name="Matsuura K."/>
            <person name="Barry K."/>
            <person name="Labutti K."/>
            <person name="Kuo R."/>
            <person name="Ohm R.A."/>
            <person name="Bhattacharya S.S."/>
            <person name="Shirouzu T."/>
            <person name="Yoshinaga Y."/>
            <person name="Martin F.M."/>
            <person name="Grigoriev I.V."/>
            <person name="Hibbett D.S."/>
        </authorList>
    </citation>
    <scope>NUCLEOTIDE SEQUENCE [LARGE SCALE GENOMIC DNA]</scope>
    <source>
        <strain evidence="6 7">CBS 109695</strain>
    </source>
</reference>
<dbReference type="PROSITE" id="PS00058">
    <property type="entry name" value="DNA_MISMATCH_REPAIR_1"/>
    <property type="match status" value="1"/>
</dbReference>